<keyword evidence="2" id="KW-1185">Reference proteome</keyword>
<accession>A0A7D9EW51</accession>
<gene>
    <name evidence="1" type="ORF">PACLA_8A067238</name>
</gene>
<feature type="non-terminal residue" evidence="1">
    <location>
        <position position="584"/>
    </location>
</feature>
<protein>
    <submittedName>
        <fullName evidence="1">Uncharacterized protein</fullName>
    </submittedName>
</protein>
<dbReference type="PANTHER" id="PTHR47018">
    <property type="entry name" value="CXC DOMAIN-CONTAINING PROTEIN-RELATED"/>
    <property type="match status" value="1"/>
</dbReference>
<name>A0A7D9EW51_PARCT</name>
<dbReference type="AlphaFoldDB" id="A0A7D9EW51"/>
<reference evidence="1" key="1">
    <citation type="submission" date="2020-04" db="EMBL/GenBank/DDBJ databases">
        <authorList>
            <person name="Alioto T."/>
            <person name="Alioto T."/>
            <person name="Gomez Garrido J."/>
        </authorList>
    </citation>
    <scope>NUCLEOTIDE SEQUENCE</scope>
    <source>
        <strain evidence="1">A484AB</strain>
    </source>
</reference>
<comment type="caution">
    <text evidence="1">The sequence shown here is derived from an EMBL/GenBank/DDBJ whole genome shotgun (WGS) entry which is preliminary data.</text>
</comment>
<dbReference type="Proteomes" id="UP001152795">
    <property type="component" value="Unassembled WGS sequence"/>
</dbReference>
<evidence type="ECO:0000313" key="1">
    <source>
        <dbReference type="EMBL" id="CAB4019733.1"/>
    </source>
</evidence>
<organism evidence="1 2">
    <name type="scientific">Paramuricea clavata</name>
    <name type="common">Red gorgonian</name>
    <name type="synonym">Violescent sea-whip</name>
    <dbReference type="NCBI Taxonomy" id="317549"/>
    <lineage>
        <taxon>Eukaryota</taxon>
        <taxon>Metazoa</taxon>
        <taxon>Cnidaria</taxon>
        <taxon>Anthozoa</taxon>
        <taxon>Octocorallia</taxon>
        <taxon>Malacalcyonacea</taxon>
        <taxon>Plexauridae</taxon>
        <taxon>Paramuricea</taxon>
    </lineage>
</organism>
<sequence>MFLDNAHSMAMIVHSMRVIKVAVEHVNPSQAPVIALDQPLFALAKQIQWKIPEFGEDKFVVMMGGLHIKMASFKMLGKLLSGSGWPEVMCNAGVATQGIAESFLSASHVTRTRRAHQGEDSALDVCHGSSQLFQVALSSLSGYVSPSVSCFEEMGNPFQDESENLMAIYTRDIMGDEVVKTIRNASKIGEEQFKSFVEGRFIDGSKPVTDTLKKNNLPTLNTLTKKAVSKDKAKVQNQPWPPSLSELGQLRGVKADLIKCLPNTTPQSPTQPEADIVILDGAVIVQMLQPRTARTFIEYATTVFAPYVLKHLEMARRVDLVWDVYQDDSLKKSLREKRGTGQRRKVLESTRIPHDWKSFLRVNENKEELFKLLATKVVSLAVPEVLAVSIVNTLAIDEMWITHGSGKNVHNIPVHAVAASLGPAKSTAMPLFHALTGCDTVSYFRGRGKKTAWDVWGIFPELTPVLSALKTSPEDITEESMAVLERFVVLLYDRTSSLAKVNEARQQLFSKRSRELDTSASKPIRLGMAAPRSTLVSILDNPSHKPRTLVTNSSVVDVKFHVSAGVAKNIRYEHIRHMTLPIII</sequence>
<evidence type="ECO:0000313" key="2">
    <source>
        <dbReference type="Proteomes" id="UP001152795"/>
    </source>
</evidence>
<proteinExistence type="predicted"/>
<dbReference type="OrthoDB" id="5986853at2759"/>
<dbReference type="EMBL" id="CACRXK020010604">
    <property type="protein sequence ID" value="CAB4019733.1"/>
    <property type="molecule type" value="Genomic_DNA"/>
</dbReference>